<evidence type="ECO:0000259" key="5">
    <source>
        <dbReference type="Pfam" id="PF10474"/>
    </source>
</evidence>
<proteinExistence type="predicted"/>
<feature type="region of interest" description="Disordered" evidence="4">
    <location>
        <begin position="174"/>
        <end position="205"/>
    </location>
</feature>
<dbReference type="EMBL" id="MNPL01015595">
    <property type="protein sequence ID" value="OQR71010.1"/>
    <property type="molecule type" value="Genomic_DNA"/>
</dbReference>
<organism evidence="7 8">
    <name type="scientific">Tropilaelaps mercedesae</name>
    <dbReference type="NCBI Taxonomy" id="418985"/>
    <lineage>
        <taxon>Eukaryota</taxon>
        <taxon>Metazoa</taxon>
        <taxon>Ecdysozoa</taxon>
        <taxon>Arthropoda</taxon>
        <taxon>Chelicerata</taxon>
        <taxon>Arachnida</taxon>
        <taxon>Acari</taxon>
        <taxon>Parasitiformes</taxon>
        <taxon>Mesostigmata</taxon>
        <taxon>Gamasina</taxon>
        <taxon>Dermanyssoidea</taxon>
        <taxon>Laelapidae</taxon>
        <taxon>Tropilaelaps</taxon>
    </lineage>
</organism>
<dbReference type="GO" id="GO:0015031">
    <property type="term" value="P:protein transport"/>
    <property type="evidence" value="ECO:0007669"/>
    <property type="project" value="UniProtKB-KW"/>
</dbReference>
<dbReference type="GO" id="GO:0000149">
    <property type="term" value="F:SNARE binding"/>
    <property type="evidence" value="ECO:0007669"/>
    <property type="project" value="TreeGrafter"/>
</dbReference>
<dbReference type="InterPro" id="IPR040047">
    <property type="entry name" value="VPS50"/>
</dbReference>
<dbReference type="Proteomes" id="UP000192247">
    <property type="component" value="Unassembled WGS sequence"/>
</dbReference>
<accession>A0A1V9XBT7</accession>
<sequence length="642" mass="73737">METLSKLSVIKTLHQTDIRLYELLEMREYPAAIQLLLECRQALQDYQQFDCLKQLSLKFERTLEKTEQQLDLALSKLCLDYNEETYAKLTSALTLLGRGPNVLDQLLMHFTSTIHNLSLVIIAKHGQHGEPGKKQYVDLCQAVNEDRYAECLRELAQAFYKLMVSYRQVLEWHERSTKDDDDEDSDSVYSRSEPESADGSGSSDAFTNPVESHFFRSQLRLVEPDNTLGSPGSSTYSSPAKEKIGEKCLARQKLRNGLRRLWSDMQQKFKLLLSSFCWHAVTEFDKFIAILNTTKVMVEVGELFCEQPGCSSDLEASAEEQCLRYLHSYHGQSLTTLKTYLEHESWELMPVRDGFSLDNLHEFCFLHAVQETTKNGKALSSSSSSLKTLPEGEALFTFDGRDPFAVEVSVHTRLLQLLLPQVDSREERGNGEIYSPQQISGNSREKLEQFTVDVECAHELYHAVYLAVPAKFLALPQLLESMSNVNWDLKDIQTQHSPYVDSLLQQLINLEQTLWDSHLPESVLKNFWIVTLRLCSQAFIEGFANAKKCSNAGRALMQLDWQQFLSKVERMRVKLKPIPDQNQVEALVRAYYLIDHPLEEWLSINGPFYSKKQLFGLINSMSHVNRKARQNLLQMIEEQRTF</sequence>
<dbReference type="PANTHER" id="PTHR13258:SF0">
    <property type="entry name" value="SYNDETIN"/>
    <property type="match status" value="1"/>
</dbReference>
<evidence type="ECO:0000256" key="3">
    <source>
        <dbReference type="ARBA" id="ARBA00023054"/>
    </source>
</evidence>
<evidence type="ECO:0000256" key="2">
    <source>
        <dbReference type="ARBA" id="ARBA00022927"/>
    </source>
</evidence>
<dbReference type="GO" id="GO:0042147">
    <property type="term" value="P:retrograde transport, endosome to Golgi"/>
    <property type="evidence" value="ECO:0007669"/>
    <property type="project" value="InterPro"/>
</dbReference>
<dbReference type="Pfam" id="PF10474">
    <property type="entry name" value="Syndetin_C"/>
    <property type="match status" value="1"/>
</dbReference>
<keyword evidence="8" id="KW-1185">Reference proteome</keyword>
<evidence type="ECO:0000313" key="7">
    <source>
        <dbReference type="EMBL" id="OQR71010.1"/>
    </source>
</evidence>
<evidence type="ECO:0000256" key="1">
    <source>
        <dbReference type="ARBA" id="ARBA00022448"/>
    </source>
</evidence>
<evidence type="ECO:0000256" key="4">
    <source>
        <dbReference type="SAM" id="MobiDB-lite"/>
    </source>
</evidence>
<feature type="domain" description="Vacuolar protein sorting-associated protein 54 N-terminal" evidence="6">
    <location>
        <begin position="4"/>
        <end position="172"/>
    </location>
</feature>
<dbReference type="AlphaFoldDB" id="A0A1V9XBT7"/>
<dbReference type="Pfam" id="PF10475">
    <property type="entry name" value="Vps54_N"/>
    <property type="match status" value="1"/>
</dbReference>
<dbReference type="PANTHER" id="PTHR13258">
    <property type="entry name" value="SYNDETIN"/>
    <property type="match status" value="1"/>
</dbReference>
<dbReference type="GO" id="GO:1990745">
    <property type="term" value="C:EARP complex"/>
    <property type="evidence" value="ECO:0007669"/>
    <property type="project" value="InterPro"/>
</dbReference>
<dbReference type="GO" id="GO:0005829">
    <property type="term" value="C:cytosol"/>
    <property type="evidence" value="ECO:0007669"/>
    <property type="project" value="GOC"/>
</dbReference>
<keyword evidence="1" id="KW-0813">Transport</keyword>
<gene>
    <name evidence="7" type="ORF">BIW11_11264</name>
</gene>
<feature type="domain" description="Syndetin C-terminal" evidence="5">
    <location>
        <begin position="439"/>
        <end position="637"/>
    </location>
</feature>
<keyword evidence="2" id="KW-0653">Protein transport</keyword>
<evidence type="ECO:0000313" key="8">
    <source>
        <dbReference type="Proteomes" id="UP000192247"/>
    </source>
</evidence>
<dbReference type="GO" id="GO:0032456">
    <property type="term" value="P:endocytic recycling"/>
    <property type="evidence" value="ECO:0007669"/>
    <property type="project" value="InterPro"/>
</dbReference>
<keyword evidence="3" id="KW-0175">Coiled coil</keyword>
<dbReference type="InterPro" id="IPR019515">
    <property type="entry name" value="VPS54_N"/>
</dbReference>
<dbReference type="InParanoid" id="A0A1V9XBT7"/>
<dbReference type="STRING" id="418985.A0A1V9XBT7"/>
<comment type="caution">
    <text evidence="7">The sequence shown here is derived from an EMBL/GenBank/DDBJ whole genome shotgun (WGS) entry which is preliminary data.</text>
</comment>
<protein>
    <submittedName>
        <fullName evidence="7">Coiled-coil domain-containing protein 132-like</fullName>
    </submittedName>
</protein>
<evidence type="ECO:0000259" key="6">
    <source>
        <dbReference type="Pfam" id="PF10475"/>
    </source>
</evidence>
<dbReference type="FunCoup" id="A0A1V9XBT7">
    <property type="interactions" value="1248"/>
</dbReference>
<name>A0A1V9XBT7_9ACAR</name>
<reference evidence="7 8" key="1">
    <citation type="journal article" date="2017" name="Gigascience">
        <title>Draft genome of the honey bee ectoparasitic mite, Tropilaelaps mercedesae, is shaped by the parasitic life history.</title>
        <authorList>
            <person name="Dong X."/>
            <person name="Armstrong S.D."/>
            <person name="Xia D."/>
            <person name="Makepeace B.L."/>
            <person name="Darby A.C."/>
            <person name="Kadowaki T."/>
        </authorList>
    </citation>
    <scope>NUCLEOTIDE SEQUENCE [LARGE SCALE GENOMIC DNA]</scope>
    <source>
        <strain evidence="7">Wuxi-XJTLU</strain>
    </source>
</reference>
<dbReference type="OrthoDB" id="10263345at2759"/>
<dbReference type="InterPro" id="IPR019514">
    <property type="entry name" value="Syndetin_C"/>
</dbReference>